<dbReference type="Pfam" id="PF14013">
    <property type="entry name" value="MT0933_antitox"/>
    <property type="match status" value="1"/>
</dbReference>
<reference evidence="2" key="2">
    <citation type="submission" date="2020-09" db="EMBL/GenBank/DDBJ databases">
        <authorList>
            <person name="Sun Q."/>
            <person name="Zhou Y."/>
        </authorList>
    </citation>
    <scope>NUCLEOTIDE SEQUENCE</scope>
    <source>
        <strain evidence="2">CGMCC 1.12160</strain>
    </source>
</reference>
<sequence>MDGFLDKAQEQADAMLDKTTLDETAQDAWAEHGDKLDGLVDEHADKIGQGLDGATDFVSDKTGGRFDEQLDQGADSLRGGLDSLDGESGDDFGNA</sequence>
<evidence type="ECO:0000313" key="2">
    <source>
        <dbReference type="EMBL" id="GGF42287.1"/>
    </source>
</evidence>
<dbReference type="InterPro" id="IPR028037">
    <property type="entry name" value="Antitoxin_Rv0909/MT0933"/>
</dbReference>
<name>A0A917BGG6_9MICO</name>
<protein>
    <recommendedName>
        <fullName evidence="4">MT0933-like antitoxin protein</fullName>
    </recommendedName>
</protein>
<evidence type="ECO:0008006" key="4">
    <source>
        <dbReference type="Google" id="ProtNLM"/>
    </source>
</evidence>
<keyword evidence="3" id="KW-1185">Reference proteome</keyword>
<comment type="caution">
    <text evidence="2">The sequence shown here is derived from an EMBL/GenBank/DDBJ whole genome shotgun (WGS) entry which is preliminary data.</text>
</comment>
<feature type="compositionally biased region" description="Low complexity" evidence="1">
    <location>
        <begin position="73"/>
        <end position="83"/>
    </location>
</feature>
<organism evidence="2 3">
    <name type="scientific">Ornithinimicrobium tianjinense</name>
    <dbReference type="NCBI Taxonomy" id="1195761"/>
    <lineage>
        <taxon>Bacteria</taxon>
        <taxon>Bacillati</taxon>
        <taxon>Actinomycetota</taxon>
        <taxon>Actinomycetes</taxon>
        <taxon>Micrococcales</taxon>
        <taxon>Ornithinimicrobiaceae</taxon>
        <taxon>Ornithinimicrobium</taxon>
    </lineage>
</organism>
<accession>A0A917BGG6</accession>
<dbReference type="RefSeq" id="WP_229734859.1">
    <property type="nucleotide sequence ID" value="NZ_BAABKH010000002.1"/>
</dbReference>
<feature type="compositionally biased region" description="Acidic residues" evidence="1">
    <location>
        <begin position="84"/>
        <end position="95"/>
    </location>
</feature>
<gene>
    <name evidence="2" type="ORF">GCM10011366_07620</name>
</gene>
<evidence type="ECO:0000256" key="1">
    <source>
        <dbReference type="SAM" id="MobiDB-lite"/>
    </source>
</evidence>
<dbReference type="Proteomes" id="UP000605670">
    <property type="component" value="Unassembled WGS sequence"/>
</dbReference>
<feature type="compositionally biased region" description="Basic and acidic residues" evidence="1">
    <location>
        <begin position="58"/>
        <end position="68"/>
    </location>
</feature>
<reference evidence="2" key="1">
    <citation type="journal article" date="2014" name="Int. J. Syst. Evol. Microbiol.">
        <title>Complete genome sequence of Corynebacterium casei LMG S-19264T (=DSM 44701T), isolated from a smear-ripened cheese.</title>
        <authorList>
            <consortium name="US DOE Joint Genome Institute (JGI-PGF)"/>
            <person name="Walter F."/>
            <person name="Albersmeier A."/>
            <person name="Kalinowski J."/>
            <person name="Ruckert C."/>
        </authorList>
    </citation>
    <scope>NUCLEOTIDE SEQUENCE</scope>
    <source>
        <strain evidence="2">CGMCC 1.12160</strain>
    </source>
</reference>
<feature type="region of interest" description="Disordered" evidence="1">
    <location>
        <begin position="58"/>
        <end position="95"/>
    </location>
</feature>
<dbReference type="EMBL" id="BMEM01000001">
    <property type="protein sequence ID" value="GGF42287.1"/>
    <property type="molecule type" value="Genomic_DNA"/>
</dbReference>
<proteinExistence type="predicted"/>
<dbReference type="AlphaFoldDB" id="A0A917BGG6"/>
<evidence type="ECO:0000313" key="3">
    <source>
        <dbReference type="Proteomes" id="UP000605670"/>
    </source>
</evidence>